<dbReference type="Gene3D" id="3.30.200.20">
    <property type="entry name" value="Phosphorylase Kinase, domain 1"/>
    <property type="match status" value="1"/>
</dbReference>
<feature type="compositionally biased region" description="Basic and acidic residues" evidence="15">
    <location>
        <begin position="1202"/>
        <end position="1227"/>
    </location>
</feature>
<dbReference type="InterPro" id="IPR015022">
    <property type="entry name" value="MAST_pre-PK_dom"/>
</dbReference>
<dbReference type="Pfam" id="PF08926">
    <property type="entry name" value="DUF1908"/>
    <property type="match status" value="1"/>
</dbReference>
<dbReference type="FunFam" id="3.30.200.20:FF:000012">
    <property type="entry name" value="microtubule-associated serine/threonine-protein kinase 2 isoform X1"/>
    <property type="match status" value="1"/>
</dbReference>
<dbReference type="Pfam" id="PF17820">
    <property type="entry name" value="PDZ_6"/>
    <property type="match status" value="1"/>
</dbReference>
<dbReference type="InterPro" id="IPR001478">
    <property type="entry name" value="PDZ"/>
</dbReference>
<feature type="compositionally biased region" description="Low complexity" evidence="15">
    <location>
        <begin position="580"/>
        <end position="589"/>
    </location>
</feature>
<dbReference type="SUPFAM" id="SSF140482">
    <property type="entry name" value="MAST3 pre-PK domain-like"/>
    <property type="match status" value="1"/>
</dbReference>
<feature type="compositionally biased region" description="Basic and acidic residues" evidence="15">
    <location>
        <begin position="149"/>
        <end position="171"/>
    </location>
</feature>
<feature type="compositionally biased region" description="Low complexity" evidence="15">
    <location>
        <begin position="628"/>
        <end position="647"/>
    </location>
</feature>
<dbReference type="Proteomes" id="UP000245119">
    <property type="component" value="Linkage Group LG10"/>
</dbReference>
<dbReference type="SMART" id="SM00220">
    <property type="entry name" value="S_TKc"/>
    <property type="match status" value="1"/>
</dbReference>
<feature type="region of interest" description="Disordered" evidence="15">
    <location>
        <begin position="485"/>
        <end position="545"/>
    </location>
</feature>
<accession>A0A2T7NPI1</accession>
<evidence type="ECO:0000259" key="16">
    <source>
        <dbReference type="PROSITE" id="PS50011"/>
    </source>
</evidence>
<dbReference type="InterPro" id="IPR000719">
    <property type="entry name" value="Prot_kinase_dom"/>
</dbReference>
<dbReference type="InterPro" id="IPR023142">
    <property type="entry name" value="MAST_pre-PK_dom_sf"/>
</dbReference>
<dbReference type="Pfam" id="PF00069">
    <property type="entry name" value="Pkinase"/>
    <property type="match status" value="1"/>
</dbReference>
<feature type="compositionally biased region" description="Basic and acidic residues" evidence="15">
    <location>
        <begin position="1236"/>
        <end position="1256"/>
    </location>
</feature>
<dbReference type="Gene3D" id="2.30.42.10">
    <property type="match status" value="1"/>
</dbReference>
<dbReference type="GO" id="GO:0004674">
    <property type="term" value="F:protein serine/threonine kinase activity"/>
    <property type="evidence" value="ECO:0007669"/>
    <property type="project" value="UniProtKB-KW"/>
</dbReference>
<evidence type="ECO:0000256" key="1">
    <source>
        <dbReference type="ARBA" id="ARBA00001946"/>
    </source>
</evidence>
<evidence type="ECO:0000256" key="8">
    <source>
        <dbReference type="ARBA" id="ARBA00022679"/>
    </source>
</evidence>
<keyword evidence="11" id="KW-0067">ATP-binding</keyword>
<dbReference type="InterPro" id="IPR037711">
    <property type="entry name" value="MAST"/>
</dbReference>
<feature type="region of interest" description="Disordered" evidence="15">
    <location>
        <begin position="1368"/>
        <end position="1402"/>
    </location>
</feature>
<keyword evidence="5" id="KW-0963">Cytoplasm</keyword>
<dbReference type="Gene3D" id="1.10.510.10">
    <property type="entry name" value="Transferase(Phosphotransferase) domain 1"/>
    <property type="match status" value="1"/>
</dbReference>
<feature type="compositionally biased region" description="Polar residues" evidence="15">
    <location>
        <begin position="130"/>
        <end position="148"/>
    </location>
</feature>
<evidence type="ECO:0000256" key="10">
    <source>
        <dbReference type="ARBA" id="ARBA00022777"/>
    </source>
</evidence>
<dbReference type="GO" id="GO:0005737">
    <property type="term" value="C:cytoplasm"/>
    <property type="evidence" value="ECO:0007669"/>
    <property type="project" value="UniProtKB-SubCell"/>
</dbReference>
<evidence type="ECO:0000256" key="5">
    <source>
        <dbReference type="ARBA" id="ARBA00022490"/>
    </source>
</evidence>
<dbReference type="InterPro" id="IPR011009">
    <property type="entry name" value="Kinase-like_dom_sf"/>
</dbReference>
<dbReference type="InterPro" id="IPR036034">
    <property type="entry name" value="PDZ_sf"/>
</dbReference>
<dbReference type="PANTHER" id="PTHR24356">
    <property type="entry name" value="SERINE/THREONINE-PROTEIN KINASE"/>
    <property type="match status" value="1"/>
</dbReference>
<feature type="compositionally biased region" description="Polar residues" evidence="15">
    <location>
        <begin position="187"/>
        <end position="199"/>
    </location>
</feature>
<evidence type="ECO:0000256" key="14">
    <source>
        <dbReference type="ARBA" id="ARBA00048679"/>
    </source>
</evidence>
<feature type="compositionally biased region" description="Polar residues" evidence="15">
    <location>
        <begin position="569"/>
        <end position="579"/>
    </location>
</feature>
<feature type="domain" description="PDZ" evidence="17">
    <location>
        <begin position="1403"/>
        <end position="1479"/>
    </location>
</feature>
<feature type="compositionally biased region" description="Low complexity" evidence="15">
    <location>
        <begin position="1375"/>
        <end position="1392"/>
    </location>
</feature>
<feature type="compositionally biased region" description="Low complexity" evidence="15">
    <location>
        <begin position="1658"/>
        <end position="1675"/>
    </location>
</feature>
<feature type="compositionally biased region" description="Basic residues" evidence="15">
    <location>
        <begin position="1527"/>
        <end position="1538"/>
    </location>
</feature>
<dbReference type="SUPFAM" id="SSF50156">
    <property type="entry name" value="PDZ domain-like"/>
    <property type="match status" value="1"/>
</dbReference>
<feature type="region of interest" description="Disordered" evidence="15">
    <location>
        <begin position="1633"/>
        <end position="1700"/>
    </location>
</feature>
<dbReference type="OrthoDB" id="10070999at2759"/>
<feature type="region of interest" description="Disordered" evidence="15">
    <location>
        <begin position="614"/>
        <end position="648"/>
    </location>
</feature>
<dbReference type="InterPro" id="IPR008271">
    <property type="entry name" value="Ser/Thr_kinase_AS"/>
</dbReference>
<feature type="region of interest" description="Disordered" evidence="15">
    <location>
        <begin position="392"/>
        <end position="413"/>
    </location>
</feature>
<comment type="caution">
    <text evidence="18">The sequence shown here is derived from an EMBL/GenBank/DDBJ whole genome shotgun (WGS) entry which is preliminary data.</text>
</comment>
<evidence type="ECO:0000256" key="6">
    <source>
        <dbReference type="ARBA" id="ARBA00022527"/>
    </source>
</evidence>
<reference evidence="18 19" key="1">
    <citation type="submission" date="2018-04" db="EMBL/GenBank/DDBJ databases">
        <title>The genome of golden apple snail Pomacea canaliculata provides insight into stress tolerance and invasive adaptation.</title>
        <authorList>
            <person name="Liu C."/>
            <person name="Liu B."/>
            <person name="Ren Y."/>
            <person name="Zhang Y."/>
            <person name="Wang H."/>
            <person name="Li S."/>
            <person name="Jiang F."/>
            <person name="Yin L."/>
            <person name="Zhang G."/>
            <person name="Qian W."/>
            <person name="Fan W."/>
        </authorList>
    </citation>
    <scope>NUCLEOTIDE SEQUENCE [LARGE SCALE GENOMIC DNA]</scope>
    <source>
        <strain evidence="18">SZHN2017</strain>
        <tissue evidence="18">Muscle</tissue>
    </source>
</reference>
<dbReference type="PROSITE" id="PS50106">
    <property type="entry name" value="PDZ"/>
    <property type="match status" value="1"/>
</dbReference>
<evidence type="ECO:0000259" key="17">
    <source>
        <dbReference type="PROSITE" id="PS50106"/>
    </source>
</evidence>
<keyword evidence="7" id="KW-0597">Phosphoprotein</keyword>
<feature type="region of interest" description="Disordered" evidence="15">
    <location>
        <begin position="1268"/>
        <end position="1297"/>
    </location>
</feature>
<dbReference type="STRING" id="400727.A0A2T7NPI1"/>
<evidence type="ECO:0000256" key="2">
    <source>
        <dbReference type="ARBA" id="ARBA00004496"/>
    </source>
</evidence>
<feature type="compositionally biased region" description="Low complexity" evidence="15">
    <location>
        <begin position="90"/>
        <end position="108"/>
    </location>
</feature>
<dbReference type="InterPro" id="IPR041489">
    <property type="entry name" value="PDZ_6"/>
</dbReference>
<comment type="similarity">
    <text evidence="3">Belongs to the protein kinase superfamily. AGC Ser/Thr protein kinase family.</text>
</comment>
<feature type="compositionally biased region" description="Polar residues" evidence="15">
    <location>
        <begin position="46"/>
        <end position="56"/>
    </location>
</feature>
<feature type="region of interest" description="Disordered" evidence="15">
    <location>
        <begin position="430"/>
        <end position="464"/>
    </location>
</feature>
<dbReference type="CDD" id="cd05609">
    <property type="entry name" value="STKc_MAST"/>
    <property type="match status" value="1"/>
</dbReference>
<feature type="compositionally biased region" description="Basic residues" evidence="15">
    <location>
        <begin position="1508"/>
        <end position="1518"/>
    </location>
</feature>
<feature type="compositionally biased region" description="Low complexity" evidence="15">
    <location>
        <begin position="1589"/>
        <end position="1618"/>
    </location>
</feature>
<feature type="region of interest" description="Disordered" evidence="15">
    <location>
        <begin position="227"/>
        <end position="250"/>
    </location>
</feature>
<keyword evidence="19" id="KW-1185">Reference proteome</keyword>
<feature type="region of interest" description="Disordered" evidence="15">
    <location>
        <begin position="1496"/>
        <end position="1619"/>
    </location>
</feature>
<dbReference type="InterPro" id="IPR001660">
    <property type="entry name" value="SAM"/>
</dbReference>
<keyword evidence="12" id="KW-0460">Magnesium</keyword>
<feature type="compositionally biased region" description="Low complexity" evidence="15">
    <location>
        <begin position="238"/>
        <end position="250"/>
    </location>
</feature>
<evidence type="ECO:0000256" key="13">
    <source>
        <dbReference type="ARBA" id="ARBA00047899"/>
    </source>
</evidence>
<feature type="compositionally biased region" description="Low complexity" evidence="15">
    <location>
        <begin position="1277"/>
        <end position="1288"/>
    </location>
</feature>
<dbReference type="SMART" id="SM00228">
    <property type="entry name" value="PDZ"/>
    <property type="match status" value="1"/>
</dbReference>
<dbReference type="PANTHER" id="PTHR24356:SF414">
    <property type="entry name" value="NON-SPECIFIC SERINE_THREONINE PROTEIN KINASE"/>
    <property type="match status" value="1"/>
</dbReference>
<feature type="region of interest" description="Disordered" evidence="15">
    <location>
        <begin position="1719"/>
        <end position="1790"/>
    </location>
</feature>
<feature type="region of interest" description="Disordered" evidence="15">
    <location>
        <begin position="1188"/>
        <end position="1256"/>
    </location>
</feature>
<dbReference type="FunFam" id="2.30.42.10:FF:000008">
    <property type="entry name" value="microtubule-associated serine/threonine-protein kinase 4 isoform X2"/>
    <property type="match status" value="1"/>
</dbReference>
<keyword evidence="10" id="KW-0418">Kinase</keyword>
<dbReference type="GO" id="GO:0035556">
    <property type="term" value="P:intracellular signal transduction"/>
    <property type="evidence" value="ECO:0007669"/>
    <property type="project" value="TreeGrafter"/>
</dbReference>
<dbReference type="GO" id="GO:0005524">
    <property type="term" value="F:ATP binding"/>
    <property type="evidence" value="ECO:0007669"/>
    <property type="project" value="UniProtKB-KW"/>
</dbReference>
<dbReference type="FunFam" id="1.20.1480.20:FF:000001">
    <property type="entry name" value="microtubule-associated serine/threonine-protein kinase 4 isoform X1"/>
    <property type="match status" value="1"/>
</dbReference>
<evidence type="ECO:0000313" key="19">
    <source>
        <dbReference type="Proteomes" id="UP000245119"/>
    </source>
</evidence>
<evidence type="ECO:0000256" key="15">
    <source>
        <dbReference type="SAM" id="MobiDB-lite"/>
    </source>
</evidence>
<dbReference type="Pfam" id="PF00536">
    <property type="entry name" value="SAM_1"/>
    <property type="match status" value="1"/>
</dbReference>
<feature type="compositionally biased region" description="Polar residues" evidence="15">
    <location>
        <begin position="485"/>
        <end position="495"/>
    </location>
</feature>
<evidence type="ECO:0000256" key="9">
    <source>
        <dbReference type="ARBA" id="ARBA00022741"/>
    </source>
</evidence>
<feature type="compositionally biased region" description="Polar residues" evidence="15">
    <location>
        <begin position="1681"/>
        <end position="1692"/>
    </location>
</feature>
<protein>
    <recommendedName>
        <fullName evidence="4">non-specific serine/threonine protein kinase</fullName>
        <ecNumber evidence="4">2.7.11.1</ecNumber>
    </recommendedName>
</protein>
<keyword evidence="6" id="KW-0723">Serine/threonine-protein kinase</keyword>
<feature type="region of interest" description="Disordered" evidence="15">
    <location>
        <begin position="90"/>
        <end position="210"/>
    </location>
</feature>
<feature type="region of interest" description="Disordered" evidence="15">
    <location>
        <begin position="1"/>
        <end position="56"/>
    </location>
</feature>
<evidence type="ECO:0000256" key="7">
    <source>
        <dbReference type="ARBA" id="ARBA00022553"/>
    </source>
</evidence>
<dbReference type="GO" id="GO:0000287">
    <property type="term" value="F:magnesium ion binding"/>
    <property type="evidence" value="ECO:0007669"/>
    <property type="project" value="InterPro"/>
</dbReference>
<feature type="region of interest" description="Disordered" evidence="15">
    <location>
        <begin position="569"/>
        <end position="601"/>
    </location>
</feature>
<evidence type="ECO:0000256" key="12">
    <source>
        <dbReference type="ARBA" id="ARBA00022842"/>
    </source>
</evidence>
<name>A0A2T7NPI1_POMCA</name>
<feature type="compositionally biased region" description="Basic and acidic residues" evidence="15">
    <location>
        <begin position="433"/>
        <end position="445"/>
    </location>
</feature>
<dbReference type="PROSITE" id="PS50011">
    <property type="entry name" value="PROTEIN_KINASE_DOM"/>
    <property type="match status" value="1"/>
</dbReference>
<comment type="catalytic activity">
    <reaction evidence="14">
        <text>L-seryl-[protein] + ATP = O-phospho-L-seryl-[protein] + ADP + H(+)</text>
        <dbReference type="Rhea" id="RHEA:17989"/>
        <dbReference type="Rhea" id="RHEA-COMP:9863"/>
        <dbReference type="Rhea" id="RHEA-COMP:11604"/>
        <dbReference type="ChEBI" id="CHEBI:15378"/>
        <dbReference type="ChEBI" id="CHEBI:29999"/>
        <dbReference type="ChEBI" id="CHEBI:30616"/>
        <dbReference type="ChEBI" id="CHEBI:83421"/>
        <dbReference type="ChEBI" id="CHEBI:456216"/>
        <dbReference type="EC" id="2.7.11.1"/>
    </reaction>
</comment>
<gene>
    <name evidence="18" type="ORF">C0Q70_16342</name>
</gene>
<comment type="subcellular location">
    <subcellularLocation>
        <location evidence="2">Cytoplasm</location>
    </subcellularLocation>
</comment>
<keyword evidence="8" id="KW-0808">Transferase</keyword>
<comment type="catalytic activity">
    <reaction evidence="13">
        <text>L-threonyl-[protein] + ATP = O-phospho-L-threonyl-[protein] + ADP + H(+)</text>
        <dbReference type="Rhea" id="RHEA:46608"/>
        <dbReference type="Rhea" id="RHEA-COMP:11060"/>
        <dbReference type="Rhea" id="RHEA-COMP:11605"/>
        <dbReference type="ChEBI" id="CHEBI:15378"/>
        <dbReference type="ChEBI" id="CHEBI:30013"/>
        <dbReference type="ChEBI" id="CHEBI:30616"/>
        <dbReference type="ChEBI" id="CHEBI:61977"/>
        <dbReference type="ChEBI" id="CHEBI:456216"/>
        <dbReference type="EC" id="2.7.11.1"/>
    </reaction>
</comment>
<evidence type="ECO:0000313" key="18">
    <source>
        <dbReference type="EMBL" id="PVD23080.1"/>
    </source>
</evidence>
<dbReference type="Gene3D" id="1.20.1480.20">
    <property type="entry name" value="MAST3 pre-PK domain-like"/>
    <property type="match status" value="1"/>
</dbReference>
<feature type="compositionally biased region" description="Basic and acidic residues" evidence="15">
    <location>
        <begin position="1326"/>
        <end position="1335"/>
    </location>
</feature>
<dbReference type="EC" id="2.7.11.1" evidence="4"/>
<evidence type="ECO:0000256" key="3">
    <source>
        <dbReference type="ARBA" id="ARBA00009903"/>
    </source>
</evidence>
<feature type="compositionally biased region" description="Basic residues" evidence="15">
    <location>
        <begin position="1633"/>
        <end position="1646"/>
    </location>
</feature>
<comment type="cofactor">
    <cofactor evidence="1">
        <name>Mg(2+)</name>
        <dbReference type="ChEBI" id="CHEBI:18420"/>
    </cofactor>
</comment>
<dbReference type="CDD" id="cd06705">
    <property type="entry name" value="PDZ_MAST"/>
    <property type="match status" value="1"/>
</dbReference>
<evidence type="ECO:0000256" key="4">
    <source>
        <dbReference type="ARBA" id="ARBA00012513"/>
    </source>
</evidence>
<feature type="region of interest" description="Disordered" evidence="15">
    <location>
        <begin position="1310"/>
        <end position="1353"/>
    </location>
</feature>
<dbReference type="SUPFAM" id="SSF56112">
    <property type="entry name" value="Protein kinase-like (PK-like)"/>
    <property type="match status" value="1"/>
</dbReference>
<feature type="compositionally biased region" description="Polar residues" evidence="15">
    <location>
        <begin position="1558"/>
        <end position="1572"/>
    </location>
</feature>
<proteinExistence type="inferred from homology"/>
<feature type="domain" description="Protein kinase" evidence="16">
    <location>
        <begin position="858"/>
        <end position="1133"/>
    </location>
</feature>
<evidence type="ECO:0000256" key="11">
    <source>
        <dbReference type="ARBA" id="ARBA00022840"/>
    </source>
</evidence>
<dbReference type="InterPro" id="IPR050236">
    <property type="entry name" value="Ser_Thr_kinase_AGC"/>
</dbReference>
<dbReference type="FunFam" id="1.10.510.10:FF:000012">
    <property type="entry name" value="microtubule-associated serine/threonine-protein kinase 2 isoform X1"/>
    <property type="match status" value="1"/>
</dbReference>
<sequence>MASAKKLATQVRRTSSSPSNRQVSQIFYSVSPTPANRPEKCDDAMQKSSCAATGSQENAVTISAHPCTQQPSQLSPQVHISEIRIELGAPAWADEADSDSSSSSDGAATVKGVEQTTPKKCPPVPEADVQTDSESSSSTNAENGTSKPSYKDELVDASKQDQSKCPAEIKIEQPSPVLLRRFKSASVRPTTPESLSPRSSLREHTLTSTPVRKIRMYEKQPLSRTGLHRELAFDDSVETSSSSPELSASMEKCRAELLSDDSHSEPRLRDFADDQLELMPVPINKQLRIITSVDRALNPRRRCLSMSSKPDRVLGYGRSSSENLEHVVFLDFLKKHKMAPYLNNFPSSMTMADFRLVTEEELLEVYGVSDAETRKKIMNIVEVAKEEYESDMDSSTEFGSIGPTSPLPSPLLRKCRDDLPFSVPASLRRLHRTLSEDTKQRRRESMPSSPTVAQPPPPPISHSAGALILIEPNNLLRMRSSTLGQSAPSLTNSLKDLSVSRRNSRNYGRKAAVATNTSPTLTHRCPSPQVSAGSPHDSPRNLSPNQHVNFAFQAIRKCDGRRWSFASIPSSGYGTNTPGSSSNVSSRYSSQERLHQLPSQPTAEELHFLSHHFGSSENNAVTEETDGRCSPSMRPRSRSLSSPAKSPGMESEIIMMNSVYKERFPKATAQMEERLRQLIEMNQTLDEEQESDAVLSFLHHQVLQLAQDCLTKSQDKMVTKTYFYELLDNLEKLLQDARLRSLDAYKNLYPLIKQILLIVSRPIRLLECLEFNPEEFYMLLEAAEGQAKQTLKADIPKYIIAKLGLNRDPLAEISPVDTTDLLDHIEVEKEEEEDPEFLSQEKELQKLLKAKPPTEDDFETIKLISNGAYAAVYLVRHKETRERFAMKKICKQNLMLRNQLEQVFLERDILSFTDNPFVVSMYCSFETKRHLCMVMEYVEGGDCATLLKNVGCLPLDLARMYFAETVLALEYLHSYGIVHRDLKPDNLLITALGHIKLTDFGLSKIGLMSLTTNLYEDALDKDSKQFRDKQVFGTPEYIAPEVILRQGYGKPVDWWSMGIILYEFLVGCVPFFGDTPEELFSQVVNEEIEWPEEEEWQVRDDAKDLIQQLLTHDPLSDWALQGLKRKITSSSYIASLLPCVSSLKGRTERYNHEIDTEDTEDDAEDILFHSFSSCSPRYSKVYSKIEELHHDDQKSKDRRRHSSADDFRTRVLEKQALERKDSNHSESSEGSLELRPILRKDSSYSDSTDKPDGTKLEEDVFKTADSLHQARTGGGTSMSDSSQTDSDTCNSPSLSRAKAPVKNIPKFAIFSEEEKSASPKELSPVDEDREKEKNQGRRHHSTKDKPNMQKSASASALTLLNVSGGDHDFMIPSVTSPGGSSTSSRDGSPSRDLSPLTHNLNPPIVLKRGPRGFGFGFRSVRVFIGESNIYTLQHIVTDVGMNTPAFEAGLRPGDLITHINDESVQSLLHTQVVHLLASATVANVRCVPLDKTSIKTGSRPKGAAPGKMARKAIKKRQVREKGAEKKKAPRTLLRRLSSKKAEPLAAIHGAHMGPSPPTRTFSPLTRSASSGEGSPCIHKTGRSPPITVPWSPDSSQANSSNSSSPGSSVPNSPAAASAHFGRPCSLHVAKHKKTPALKSPHRRKSVHNFPLSPLARTPSPSNVASSPARSPSPLAGIQGHQVGSSNMPQQTIPAYLNAPNAPPNPHILATAACSSKQATVSASKSIMRPKSCEPSSPLLRRALSPELLHPSSAEKPPVTHTASVPPDKPNRASLLRKASLQESKSRSDPP</sequence>
<dbReference type="EMBL" id="PZQS01000010">
    <property type="protein sequence ID" value="PVD23080.1"/>
    <property type="molecule type" value="Genomic_DNA"/>
</dbReference>
<organism evidence="18 19">
    <name type="scientific">Pomacea canaliculata</name>
    <name type="common">Golden apple snail</name>
    <dbReference type="NCBI Taxonomy" id="400727"/>
    <lineage>
        <taxon>Eukaryota</taxon>
        <taxon>Metazoa</taxon>
        <taxon>Spiralia</taxon>
        <taxon>Lophotrochozoa</taxon>
        <taxon>Mollusca</taxon>
        <taxon>Gastropoda</taxon>
        <taxon>Caenogastropoda</taxon>
        <taxon>Architaenioglossa</taxon>
        <taxon>Ampullarioidea</taxon>
        <taxon>Ampullariidae</taxon>
        <taxon>Pomacea</taxon>
    </lineage>
</organism>
<dbReference type="PROSITE" id="PS00108">
    <property type="entry name" value="PROTEIN_KINASE_ST"/>
    <property type="match status" value="1"/>
</dbReference>
<feature type="compositionally biased region" description="Polar residues" evidence="15">
    <location>
        <begin position="11"/>
        <end position="34"/>
    </location>
</feature>
<keyword evidence="9" id="KW-0547">Nucleotide-binding</keyword>